<comment type="similarity">
    <text evidence="11">Belongs to the plant CAR protein family.</text>
</comment>
<keyword evidence="4" id="KW-1003">Cell membrane</keyword>
<keyword evidence="10" id="KW-0539">Nucleus</keyword>
<evidence type="ECO:0000256" key="5">
    <source>
        <dbReference type="ARBA" id="ARBA00022682"/>
    </source>
</evidence>
<dbReference type="GO" id="GO:0005634">
    <property type="term" value="C:nucleus"/>
    <property type="evidence" value="ECO:0007669"/>
    <property type="project" value="UniProtKB-SubCell"/>
</dbReference>
<evidence type="ECO:0000259" key="12">
    <source>
        <dbReference type="PROSITE" id="PS50004"/>
    </source>
</evidence>
<keyword evidence="9" id="KW-0472">Membrane</keyword>
<dbReference type="InterPro" id="IPR000008">
    <property type="entry name" value="C2_dom"/>
</dbReference>
<dbReference type="PANTHER" id="PTHR45933:SF45">
    <property type="entry name" value="C2 DOMAIN-CONTAINING PROTEIN"/>
    <property type="match status" value="1"/>
</dbReference>
<sequence length="163" mass="18401">SVFALLTISVQRGINLALGNGRSRDPYAVVRMSKQILKTHVVRKTVNPEWHDDLTVAVLDPSQPVSVTVYDKNMFSADEKMGDAEFDIRPFVQAFKMHPNALPNGTITTRILPSSSNCLSEESFIFWKDDYLMQDMCLGLRNIESGQVKLQLRWIDIPGDEDS</sequence>
<evidence type="ECO:0000256" key="9">
    <source>
        <dbReference type="ARBA" id="ARBA00023136"/>
    </source>
</evidence>
<dbReference type="SMART" id="SM00239">
    <property type="entry name" value="C2"/>
    <property type="match status" value="1"/>
</dbReference>
<evidence type="ECO:0000256" key="2">
    <source>
        <dbReference type="ARBA" id="ARBA00004236"/>
    </source>
</evidence>
<keyword evidence="5" id="KW-0938">Abscisic acid signaling pathway</keyword>
<dbReference type="EMBL" id="KI632139">
    <property type="protein sequence ID" value="EYU24180.1"/>
    <property type="molecule type" value="Genomic_DNA"/>
</dbReference>
<proteinExistence type="inferred from homology"/>
<keyword evidence="8" id="KW-0446">Lipid-binding</keyword>
<dbReference type="AlphaFoldDB" id="A0A022QCE3"/>
<evidence type="ECO:0000256" key="4">
    <source>
        <dbReference type="ARBA" id="ARBA00022475"/>
    </source>
</evidence>
<keyword evidence="7" id="KW-0106">Calcium</keyword>
<organism evidence="13 14">
    <name type="scientific">Erythranthe guttata</name>
    <name type="common">Yellow monkey flower</name>
    <name type="synonym">Mimulus guttatus</name>
    <dbReference type="NCBI Taxonomy" id="4155"/>
    <lineage>
        <taxon>Eukaryota</taxon>
        <taxon>Viridiplantae</taxon>
        <taxon>Streptophyta</taxon>
        <taxon>Embryophyta</taxon>
        <taxon>Tracheophyta</taxon>
        <taxon>Spermatophyta</taxon>
        <taxon>Magnoliopsida</taxon>
        <taxon>eudicotyledons</taxon>
        <taxon>Gunneridae</taxon>
        <taxon>Pentapetalae</taxon>
        <taxon>asterids</taxon>
        <taxon>lamiids</taxon>
        <taxon>Lamiales</taxon>
        <taxon>Phrymaceae</taxon>
        <taxon>Erythranthe</taxon>
    </lineage>
</organism>
<dbReference type="eggNOG" id="KOG1030">
    <property type="taxonomic scope" value="Eukaryota"/>
</dbReference>
<evidence type="ECO:0000313" key="13">
    <source>
        <dbReference type="EMBL" id="EYU24180.1"/>
    </source>
</evidence>
<evidence type="ECO:0000256" key="3">
    <source>
        <dbReference type="ARBA" id="ARBA00022468"/>
    </source>
</evidence>
<evidence type="ECO:0000256" key="8">
    <source>
        <dbReference type="ARBA" id="ARBA00023121"/>
    </source>
</evidence>
<keyword evidence="3" id="KW-0343">GTPase activation</keyword>
<dbReference type="PANTHER" id="PTHR45933">
    <property type="entry name" value="PROTEIN C2-DOMAIN ABA-RELATED 4"/>
    <property type="match status" value="1"/>
</dbReference>
<feature type="domain" description="C2" evidence="12">
    <location>
        <begin position="1"/>
        <end position="102"/>
    </location>
</feature>
<comment type="subcellular location">
    <subcellularLocation>
        <location evidence="2">Cell membrane</location>
    </subcellularLocation>
    <subcellularLocation>
        <location evidence="1">Nucleus</location>
    </subcellularLocation>
</comment>
<dbReference type="SUPFAM" id="SSF49562">
    <property type="entry name" value="C2 domain (Calcium/lipid-binding domain, CaLB)"/>
    <property type="match status" value="1"/>
</dbReference>
<feature type="non-terminal residue" evidence="13">
    <location>
        <position position="1"/>
    </location>
</feature>
<dbReference type="GO" id="GO:0005096">
    <property type="term" value="F:GTPase activator activity"/>
    <property type="evidence" value="ECO:0007669"/>
    <property type="project" value="UniProtKB-KW"/>
</dbReference>
<dbReference type="GO" id="GO:0046872">
    <property type="term" value="F:metal ion binding"/>
    <property type="evidence" value="ECO:0007669"/>
    <property type="project" value="UniProtKB-KW"/>
</dbReference>
<keyword evidence="14" id="KW-1185">Reference proteome</keyword>
<evidence type="ECO:0000256" key="6">
    <source>
        <dbReference type="ARBA" id="ARBA00022723"/>
    </source>
</evidence>
<gene>
    <name evidence="13" type="ORF">MIMGU_mgv1a018771mg</name>
</gene>
<name>A0A022QCE3_ERYGU</name>
<evidence type="ECO:0000313" key="14">
    <source>
        <dbReference type="Proteomes" id="UP000030748"/>
    </source>
</evidence>
<evidence type="ECO:0000256" key="1">
    <source>
        <dbReference type="ARBA" id="ARBA00004123"/>
    </source>
</evidence>
<dbReference type="PROSITE" id="PS50004">
    <property type="entry name" value="C2"/>
    <property type="match status" value="1"/>
</dbReference>
<dbReference type="InterPro" id="IPR044562">
    <property type="entry name" value="CAR1-11"/>
</dbReference>
<protein>
    <recommendedName>
        <fullName evidence="12">C2 domain-containing protein</fullName>
    </recommendedName>
</protein>
<dbReference type="GO" id="GO:0008289">
    <property type="term" value="F:lipid binding"/>
    <property type="evidence" value="ECO:0007669"/>
    <property type="project" value="UniProtKB-KW"/>
</dbReference>
<dbReference type="InterPro" id="IPR035892">
    <property type="entry name" value="C2_domain_sf"/>
</dbReference>
<keyword evidence="6" id="KW-0479">Metal-binding</keyword>
<evidence type="ECO:0000256" key="7">
    <source>
        <dbReference type="ARBA" id="ARBA00022837"/>
    </source>
</evidence>
<reference evidence="13 14" key="1">
    <citation type="journal article" date="2013" name="Proc. Natl. Acad. Sci. U.S.A.">
        <title>Fine-scale variation in meiotic recombination in Mimulus inferred from population shotgun sequencing.</title>
        <authorList>
            <person name="Hellsten U."/>
            <person name="Wright K.M."/>
            <person name="Jenkins J."/>
            <person name="Shu S."/>
            <person name="Yuan Y."/>
            <person name="Wessler S.R."/>
            <person name="Schmutz J."/>
            <person name="Willis J.H."/>
            <person name="Rokhsar D.S."/>
        </authorList>
    </citation>
    <scope>NUCLEOTIDE SEQUENCE [LARGE SCALE GENOMIC DNA]</scope>
    <source>
        <strain evidence="14">cv. DUN x IM62</strain>
    </source>
</reference>
<evidence type="ECO:0000256" key="10">
    <source>
        <dbReference type="ARBA" id="ARBA00023242"/>
    </source>
</evidence>
<dbReference type="Pfam" id="PF00168">
    <property type="entry name" value="C2"/>
    <property type="match status" value="1"/>
</dbReference>
<dbReference type="GO" id="GO:0009738">
    <property type="term" value="P:abscisic acid-activated signaling pathway"/>
    <property type="evidence" value="ECO:0007669"/>
    <property type="project" value="UniProtKB-KW"/>
</dbReference>
<evidence type="ECO:0000256" key="11">
    <source>
        <dbReference type="ARBA" id="ARBA00024037"/>
    </source>
</evidence>
<dbReference type="eggNOG" id="KOG4658">
    <property type="taxonomic scope" value="Eukaryota"/>
</dbReference>
<dbReference type="GO" id="GO:0005886">
    <property type="term" value="C:plasma membrane"/>
    <property type="evidence" value="ECO:0007669"/>
    <property type="project" value="UniProtKB-SubCell"/>
</dbReference>
<dbReference type="Gene3D" id="2.60.40.150">
    <property type="entry name" value="C2 domain"/>
    <property type="match status" value="1"/>
</dbReference>
<dbReference type="Proteomes" id="UP000030748">
    <property type="component" value="Unassembled WGS sequence"/>
</dbReference>
<accession>A0A022QCE3</accession>